<evidence type="ECO:0000313" key="2">
    <source>
        <dbReference type="Proteomes" id="UP001165488"/>
    </source>
</evidence>
<dbReference type="EMBL" id="JAKZGS010000003">
    <property type="protein sequence ID" value="MCH7397470.1"/>
    <property type="molecule type" value="Genomic_DNA"/>
</dbReference>
<accession>A0ABS9UM21</accession>
<proteinExistence type="predicted"/>
<evidence type="ECO:0000313" key="1">
    <source>
        <dbReference type="EMBL" id="MCH7397470.1"/>
    </source>
</evidence>
<dbReference type="Proteomes" id="UP001165488">
    <property type="component" value="Unassembled WGS sequence"/>
</dbReference>
<name>A0ABS9UM21_9BACT</name>
<dbReference type="RefSeq" id="WP_241273980.1">
    <property type="nucleotide sequence ID" value="NZ_JAKZGS010000003.1"/>
</dbReference>
<comment type="caution">
    <text evidence="1">The sequence shown here is derived from an EMBL/GenBank/DDBJ whole genome shotgun (WGS) entry which is preliminary data.</text>
</comment>
<protein>
    <submittedName>
        <fullName evidence="1">Uncharacterized protein</fullName>
    </submittedName>
</protein>
<reference evidence="1" key="1">
    <citation type="submission" date="2022-03" db="EMBL/GenBank/DDBJ databases">
        <title>De novo assembled genomes of Belliella spp. (Cyclobacteriaceae) strains.</title>
        <authorList>
            <person name="Szabo A."/>
            <person name="Korponai K."/>
            <person name="Felfoldi T."/>
        </authorList>
    </citation>
    <scope>NUCLEOTIDE SEQUENCE</scope>
    <source>
        <strain evidence="1">DSM 107340</strain>
    </source>
</reference>
<organism evidence="1 2">
    <name type="scientific">Belliella calami</name>
    <dbReference type="NCBI Taxonomy" id="2923436"/>
    <lineage>
        <taxon>Bacteria</taxon>
        <taxon>Pseudomonadati</taxon>
        <taxon>Bacteroidota</taxon>
        <taxon>Cytophagia</taxon>
        <taxon>Cytophagales</taxon>
        <taxon>Cyclobacteriaceae</taxon>
        <taxon>Belliella</taxon>
    </lineage>
</organism>
<gene>
    <name evidence="1" type="ORF">MM236_05700</name>
</gene>
<keyword evidence="2" id="KW-1185">Reference proteome</keyword>
<sequence>MLTIKSGMFRRFNEPFFVNINQSKSAVNNYINYEKSKKKDFFSFIKSSPVDFNEFTILDGNVVIDVEAKILNPFRGAGKIRMNLHTDESNSGKHIKGEIIPYNGL</sequence>